<dbReference type="GO" id="GO:0003677">
    <property type="term" value="F:DNA binding"/>
    <property type="evidence" value="ECO:0007669"/>
    <property type="project" value="UniProtKB-KW"/>
</dbReference>
<dbReference type="InterPro" id="IPR050807">
    <property type="entry name" value="TransReg_Diox_bact_type"/>
</dbReference>
<dbReference type="PANTHER" id="PTHR46797:SF1">
    <property type="entry name" value="METHYLPHOSPHONATE SYNTHASE"/>
    <property type="match status" value="1"/>
</dbReference>
<dbReference type="SUPFAM" id="SSF47413">
    <property type="entry name" value="lambda repressor-like DNA-binding domains"/>
    <property type="match status" value="1"/>
</dbReference>
<proteinExistence type="predicted"/>
<dbReference type="GO" id="GO:0005829">
    <property type="term" value="C:cytosol"/>
    <property type="evidence" value="ECO:0007669"/>
    <property type="project" value="TreeGrafter"/>
</dbReference>
<gene>
    <name evidence="3" type="ORF">AVDCRST_MAG79-947</name>
</gene>
<dbReference type="InterPro" id="IPR010982">
    <property type="entry name" value="Lambda_DNA-bd_dom_sf"/>
</dbReference>
<dbReference type="PANTHER" id="PTHR46797">
    <property type="entry name" value="HTH-TYPE TRANSCRIPTIONAL REGULATOR"/>
    <property type="match status" value="1"/>
</dbReference>
<organism evidence="3">
    <name type="scientific">uncultured Thermoleophilia bacterium</name>
    <dbReference type="NCBI Taxonomy" id="1497501"/>
    <lineage>
        <taxon>Bacteria</taxon>
        <taxon>Bacillati</taxon>
        <taxon>Actinomycetota</taxon>
        <taxon>Thermoleophilia</taxon>
        <taxon>environmental samples</taxon>
    </lineage>
</organism>
<sequence length="318" mass="33713">MKAAPTADDLHRFLGLLDGENWEELAAMLTDDVELADELTATWLRGRDAVSAYLRASTGVVTEIVSTPSDLASRRLGDGTDLHTFHLRQRYLLDGQERRERLTGCAVFTHVDGRPRLALFQLGQSGVRTVSDGASERTRTGAETSVGSRVRRAREAAGFSLRALAERTGLSASSLSQVERSQADVSVAALTRIARAVGAGVGDLIGEDGAGAVGVGRSTFGLPEFGMSIEVCHAPVGARLEAGMVELHPDAPAYEPRDTSGERVVYVVDGALAILGVRPAVLHRGEAAHLRGGGYGLAAHGRRTVRFMSTHLPTEAAP</sequence>
<name>A0A6J4TSD4_9ACTN</name>
<evidence type="ECO:0000313" key="3">
    <source>
        <dbReference type="EMBL" id="CAA9531344.1"/>
    </source>
</evidence>
<feature type="domain" description="HTH cro/C1-type" evidence="2">
    <location>
        <begin position="150"/>
        <end position="204"/>
    </location>
</feature>
<dbReference type="AlphaFoldDB" id="A0A6J4TSD4"/>
<dbReference type="Gene3D" id="1.10.260.40">
    <property type="entry name" value="lambda repressor-like DNA-binding domains"/>
    <property type="match status" value="1"/>
</dbReference>
<dbReference type="InterPro" id="IPR032710">
    <property type="entry name" value="NTF2-like_dom_sf"/>
</dbReference>
<dbReference type="Gene3D" id="3.10.450.50">
    <property type="match status" value="1"/>
</dbReference>
<dbReference type="SUPFAM" id="SSF54427">
    <property type="entry name" value="NTF2-like"/>
    <property type="match status" value="1"/>
</dbReference>
<dbReference type="InterPro" id="IPR037401">
    <property type="entry name" value="SnoaL-like"/>
</dbReference>
<dbReference type="InterPro" id="IPR001387">
    <property type="entry name" value="Cro/C1-type_HTH"/>
</dbReference>
<dbReference type="Pfam" id="PF12680">
    <property type="entry name" value="SnoaL_2"/>
    <property type="match status" value="1"/>
</dbReference>
<protein>
    <recommendedName>
        <fullName evidence="2">HTH cro/C1-type domain-containing protein</fullName>
    </recommendedName>
</protein>
<dbReference type="PROSITE" id="PS50943">
    <property type="entry name" value="HTH_CROC1"/>
    <property type="match status" value="1"/>
</dbReference>
<keyword evidence="1" id="KW-0238">DNA-binding</keyword>
<dbReference type="SMART" id="SM00530">
    <property type="entry name" value="HTH_XRE"/>
    <property type="match status" value="1"/>
</dbReference>
<evidence type="ECO:0000256" key="1">
    <source>
        <dbReference type="ARBA" id="ARBA00023125"/>
    </source>
</evidence>
<accession>A0A6J4TSD4</accession>
<dbReference type="EMBL" id="CADCWC010000166">
    <property type="protein sequence ID" value="CAA9531344.1"/>
    <property type="molecule type" value="Genomic_DNA"/>
</dbReference>
<evidence type="ECO:0000259" key="2">
    <source>
        <dbReference type="PROSITE" id="PS50943"/>
    </source>
</evidence>
<dbReference type="CDD" id="cd00093">
    <property type="entry name" value="HTH_XRE"/>
    <property type="match status" value="1"/>
</dbReference>
<reference evidence="3" key="1">
    <citation type="submission" date="2020-02" db="EMBL/GenBank/DDBJ databases">
        <authorList>
            <person name="Meier V. D."/>
        </authorList>
    </citation>
    <scope>NUCLEOTIDE SEQUENCE</scope>
    <source>
        <strain evidence="3">AVDCRST_MAG79</strain>
    </source>
</reference>
<dbReference type="Pfam" id="PF13560">
    <property type="entry name" value="HTH_31"/>
    <property type="match status" value="1"/>
</dbReference>
<dbReference type="GO" id="GO:0003700">
    <property type="term" value="F:DNA-binding transcription factor activity"/>
    <property type="evidence" value="ECO:0007669"/>
    <property type="project" value="TreeGrafter"/>
</dbReference>